<dbReference type="STRING" id="1618478.UR68_C0002G0054"/>
<proteinExistence type="predicted"/>
<dbReference type="EMBL" id="LBQC01000002">
    <property type="protein sequence ID" value="KKP73831.1"/>
    <property type="molecule type" value="Genomic_DNA"/>
</dbReference>
<organism evidence="5 6">
    <name type="scientific">Candidatus Roizmanbacteria bacterium GW2011_GWA2_35_19</name>
    <dbReference type="NCBI Taxonomy" id="1618478"/>
    <lineage>
        <taxon>Bacteria</taxon>
        <taxon>Candidatus Roizmaniibacteriota</taxon>
    </lineage>
</organism>
<feature type="domain" description="SpaA-like prealbumin fold" evidence="3">
    <location>
        <begin position="642"/>
        <end position="722"/>
    </location>
</feature>
<feature type="transmembrane region" description="Helical" evidence="2">
    <location>
        <begin position="1818"/>
        <end position="1840"/>
    </location>
</feature>
<dbReference type="Pfam" id="PF19403">
    <property type="entry name" value="SpaA_2"/>
    <property type="match status" value="8"/>
</dbReference>
<feature type="domain" description="SpaA-like prealbumin fold" evidence="3">
    <location>
        <begin position="1094"/>
        <end position="1195"/>
    </location>
</feature>
<dbReference type="PATRIC" id="fig|1618478.3.peg.161"/>
<evidence type="ECO:0000259" key="4">
    <source>
        <dbReference type="Pfam" id="PF20674"/>
    </source>
</evidence>
<dbReference type="Proteomes" id="UP000034457">
    <property type="component" value="Unassembled WGS sequence"/>
</dbReference>
<comment type="caution">
    <text evidence="5">The sequence shown here is derived from an EMBL/GenBank/DDBJ whole genome shotgun (WGS) entry which is preliminary data.</text>
</comment>
<dbReference type="InterPro" id="IPR013783">
    <property type="entry name" value="Ig-like_fold"/>
</dbReference>
<dbReference type="Gene3D" id="2.40.160.150">
    <property type="match status" value="1"/>
</dbReference>
<feature type="transmembrane region" description="Helical" evidence="2">
    <location>
        <begin position="1791"/>
        <end position="1811"/>
    </location>
</feature>
<keyword evidence="2" id="KW-0472">Membrane</keyword>
<feature type="domain" description="SpaA-like prealbumin fold" evidence="4">
    <location>
        <begin position="525"/>
        <end position="638"/>
    </location>
</feature>
<dbReference type="InterPro" id="IPR048834">
    <property type="entry name" value="SpaA_pre-album"/>
</dbReference>
<evidence type="ECO:0000256" key="2">
    <source>
        <dbReference type="SAM" id="Phobius"/>
    </source>
</evidence>
<evidence type="ECO:0000259" key="3">
    <source>
        <dbReference type="Pfam" id="PF19403"/>
    </source>
</evidence>
<feature type="region of interest" description="Disordered" evidence="1">
    <location>
        <begin position="1"/>
        <end position="27"/>
    </location>
</feature>
<evidence type="ECO:0000256" key="1">
    <source>
        <dbReference type="SAM" id="MobiDB-lite"/>
    </source>
</evidence>
<name>A0A0G0CCQ7_9BACT</name>
<feature type="domain" description="SpaA-like prealbumin fold" evidence="3">
    <location>
        <begin position="914"/>
        <end position="1003"/>
    </location>
</feature>
<dbReference type="SUPFAM" id="SSF49478">
    <property type="entry name" value="Cna protein B-type domain"/>
    <property type="match status" value="1"/>
</dbReference>
<gene>
    <name evidence="5" type="ORF">UR68_C0002G0054</name>
</gene>
<evidence type="ECO:0000313" key="5">
    <source>
        <dbReference type="EMBL" id="KKP73831.1"/>
    </source>
</evidence>
<feature type="transmembrane region" description="Helical" evidence="2">
    <location>
        <begin position="2118"/>
        <end position="2137"/>
    </location>
</feature>
<keyword evidence="2" id="KW-0812">Transmembrane</keyword>
<protein>
    <submittedName>
        <fullName evidence="5">Uncharacterized protein</fullName>
    </submittedName>
</protein>
<evidence type="ECO:0000313" key="6">
    <source>
        <dbReference type="Proteomes" id="UP000034457"/>
    </source>
</evidence>
<dbReference type="Gene3D" id="2.60.40.10">
    <property type="entry name" value="Immunoglobulins"/>
    <property type="match status" value="2"/>
</dbReference>
<feature type="domain" description="SpaA-like prealbumin fold" evidence="3">
    <location>
        <begin position="1514"/>
        <end position="1612"/>
    </location>
</feature>
<feature type="domain" description="SpaA-like prealbumin fold" evidence="3">
    <location>
        <begin position="1199"/>
        <end position="1288"/>
    </location>
</feature>
<sequence>MQSVQDTTPAPNPLEVTNSPSPPQPSPTEVITTHLVNGVVETALVESYSCRADSLNGCLVTDKPDYAPTDVAVITGHGFSANTSYTLRVLSSDQPAVDSEYQITTDVNGSFTYSYQLDGNYRPNYLVELKDSFGFVVASVTFTDTASSSILATTVGNYDQWTANSGTKETAVSANDGDTTYITNSTNAQRQSFVFSNAGVPAGATINSVTLYAIAKEGEGGSKLKLLVEKGTLVTDRSLGSDNNLTGSYVAYSRAMTTNPFTGVAWSLAEVNGWTVKFGVENGANKIARVSQLYLIIDYTEAGPTTTPTNTPIPTSTPTNTPTPTVTPTPTSASTPTPTISSTPSGVQTAIGSCVEDAYGSNLNCTANDVSIANVTGITVTDDCDFPGDTATFTATWNVQSTATERYNIGLYFASQGQTSAMNGTCSVSTLANSPVPPNYNFDGNACGDISSSAMVNPVITMTVQCDDPDGDNVLNLPYCTSWNQNSGENISCSVPGDAIPGAPSKCNCQDGFELPIVVPFEAKIEVKKTLSPTDDPGRFNLQVNGSDEVSCVGNNGTTGQVTVGAGTSSSPGATHSVGETACTSPATDLSDYNSSIICVDRGLSTFDGGAALTQSGTGPLNVDVDKDDDIVCTITNTQKQGTLIVKKVVVNDNGGTKTASDFTFSVNGDTAVAFEADGQNDLTVDSGNYTVIEPAVSGYVTTYDNCTDVAVSPGGSATCTITNDDIQPMLTVTKVVINDNGGTASDSAWTLTATGTLVSPTNLSGTTPVDSDSTFKADTYTLAETGGPIGYTASSWVCVGGTQNGDEITVNIGDDITCTITNDDQTGRLVVKKILVNDDGGNKDFEDFSYKVNGGSSVLFDTDGQNESTVDSGNYTIVEDPETGYATTYDNCDSVFVPNGGSATCTITNDDIAPTLKLVKLVTTDNGGSAVAHDWTLTASGSAGFSDFGDASTFHEVLANESYVLSESTVPGYEAGSWDCTNAGLQGNVVLLGLDEQVTCTITNDDIQPMLTVTKVVINDNGGTKVVSDFPLFVDSTSVTSGVQNGFNAGNYVISETGLDGYSESISGDCDAQGNVTLGLGDTKSCTITNDDDRPSLTLNKVVVNNNGGTTDESAWTLTATGTGDTPTNLSGQGASGSADVVSGTSFKADTYTLDESGPLNYTESSWSCVKNGGDPVTGSTITLSLGDSAVCTITNDDDAPTLTLVKEVVGGTSVASDWTLTATGATGFSGFGPTVNNGDSFDSGSYDLSESGPSDYTASDWVCVGGNQTDGDTVEISLGEDVTCTITNTRDTGALEVNKQIDSDGDGIFEGGNTEANSLGFVWGLDSQTPARAMGSTASSLDTGSYDVDENNDVANYHFVGWFYNDSDYSCEEPEETELPASVNVFKDTTTSITLCNARDIGIITVDKITDPSEAPDEFTINLNQGLAGDPTLIKSSVLADQTTPDSYAIPTGEYWFEELVKTGWDLTDANCVVNEDIENNFDPRADSFNLTTDTNLDCTFTNTQRGKIIVTKYQDNDGDGIKDEDEATLEGWDMHLSQGEGFSANETTDTLGNATFNNLLIGSYVLSEQEREGWSLTNISCLSDESRGLDTSNEHSVTVAAGENITCEIGNLPDNSELQISKSNDGVDKSPGGTVIYTIKIKALNNKVLGVKVKDLLPKGFSFQNVISIIRNGVDDITALVGDPLYASPGTYNLGDMDADDEVIIKYQTKIDGSQEFGLYKDAAWAVGTSETDSRVLALAQPEGFVSTNFVGTGVRVNGNLTESGNVDVEGEVLGASTYLPATGANSFWIYFGSIMAFLGILIIAGAFMIRKTKILLTTLLVGGLVTWLVGSSPVMASDLTIRLSEPKTPTKINNFKIDFVTLDLSESGNPITVKCFYKKNLADAWTQYGSDIAVTAPGNSGSCQEVSSFVNTSGSTYYFKSTASNGVVSDDSETQGLVSVGYDDRDPTVPTNYKKEKISSCQYKVTFKTADDGMTSRVEVYRSETTSIVLDGSTRVGDITIAPNTEGSFTESVPDCNKTYYYIIRAFNVAGNASGPIGDSVTVVSGTTTTTEQGAISVSVGTLAGETGGSVLGEGTAEGEIKGEASGSGKPEVINVKGSMTQKVVDFVTKKKKLTLLIVALVAAFGYAVYYVFKKRKDKIV</sequence>
<reference evidence="5 6" key="1">
    <citation type="journal article" date="2015" name="Nature">
        <title>rRNA introns, odd ribosomes, and small enigmatic genomes across a large radiation of phyla.</title>
        <authorList>
            <person name="Brown C.T."/>
            <person name="Hug L.A."/>
            <person name="Thomas B.C."/>
            <person name="Sharon I."/>
            <person name="Castelle C.J."/>
            <person name="Singh A."/>
            <person name="Wilkins M.J."/>
            <person name="Williams K.H."/>
            <person name="Banfield J.F."/>
        </authorList>
    </citation>
    <scope>NUCLEOTIDE SEQUENCE [LARGE SCALE GENOMIC DNA]</scope>
</reference>
<feature type="domain" description="SpaA-like prealbumin fold" evidence="3">
    <location>
        <begin position="825"/>
        <end position="908"/>
    </location>
</feature>
<dbReference type="Pfam" id="PF20674">
    <property type="entry name" value="SpaA_3"/>
    <property type="match status" value="1"/>
</dbReference>
<feature type="domain" description="SpaA-like prealbumin fold" evidence="3">
    <location>
        <begin position="730"/>
        <end position="821"/>
    </location>
</feature>
<keyword evidence="2" id="KW-1133">Transmembrane helix</keyword>
<accession>A0A0G0CCQ7</accession>
<feature type="region of interest" description="Disordered" evidence="1">
    <location>
        <begin position="304"/>
        <end position="345"/>
    </location>
</feature>
<dbReference type="InterPro" id="IPR045826">
    <property type="entry name" value="SpaA_PFL_dom_2"/>
</dbReference>
<feature type="domain" description="SpaA-like prealbumin fold" evidence="3">
    <location>
        <begin position="1011"/>
        <end position="1089"/>
    </location>
</feature>